<proteinExistence type="predicted"/>
<keyword evidence="2" id="KW-1185">Reference proteome</keyword>
<sequence length="73" mass="8650">MDLLDEETLKMRYIALVKKGLIETDECTSYIQKMDMKPCMKSEVEKYQDFFVPGTVLLSEKASYRLRVEYPME</sequence>
<dbReference type="GeneID" id="64821214"/>
<evidence type="ECO:0000313" key="2">
    <source>
        <dbReference type="Proteomes" id="UP000681041"/>
    </source>
</evidence>
<protein>
    <submittedName>
        <fullName evidence="1">Uncharacterized protein</fullName>
    </submittedName>
</protein>
<dbReference type="OrthoDB" id="67802at2157"/>
<dbReference type="EMBL" id="CP058560">
    <property type="protein sequence ID" value="QUH24168.1"/>
    <property type="molecule type" value="Genomic_DNA"/>
</dbReference>
<organism evidence="1 2">
    <name type="scientific">Methanobacterium alkalithermotolerans</name>
    <dbReference type="NCBI Taxonomy" id="2731220"/>
    <lineage>
        <taxon>Archaea</taxon>
        <taxon>Methanobacteriati</taxon>
        <taxon>Methanobacteriota</taxon>
        <taxon>Methanomada group</taxon>
        <taxon>Methanobacteria</taxon>
        <taxon>Methanobacteriales</taxon>
        <taxon>Methanobacteriaceae</taxon>
        <taxon>Methanobacterium</taxon>
    </lineage>
</organism>
<reference evidence="1" key="1">
    <citation type="submission" date="2020-07" db="EMBL/GenBank/DDBJ databases">
        <title>Methanobacterium. sp. MethCan genome.</title>
        <authorList>
            <person name="Postec A."/>
            <person name="Quemeneur M."/>
        </authorList>
    </citation>
    <scope>NUCLEOTIDE SEQUENCE</scope>
    <source>
        <strain evidence="1">MethCAN</strain>
    </source>
</reference>
<gene>
    <name evidence="1" type="ORF">HYG87_10575</name>
</gene>
<dbReference type="RefSeq" id="WP_211533126.1">
    <property type="nucleotide sequence ID" value="NZ_CP058560.1"/>
</dbReference>
<dbReference type="AlphaFoldDB" id="A0A8T8K6A8"/>
<name>A0A8T8K6A8_9EURY</name>
<evidence type="ECO:0000313" key="1">
    <source>
        <dbReference type="EMBL" id="QUH24168.1"/>
    </source>
</evidence>
<dbReference type="Proteomes" id="UP000681041">
    <property type="component" value="Chromosome"/>
</dbReference>
<accession>A0A8T8K6A8</accession>
<dbReference type="KEGG" id="meme:HYG87_10575"/>